<dbReference type="Gene3D" id="3.30.470.20">
    <property type="entry name" value="ATP-grasp fold, B domain"/>
    <property type="match status" value="1"/>
</dbReference>
<reference evidence="4" key="1">
    <citation type="submission" date="2017-09" db="EMBL/GenBank/DDBJ databases">
        <title>Depth-based differentiation of microbial function through sediment-hosted aquifers and enrichment of novel symbionts in the deep terrestrial subsurface.</title>
        <authorList>
            <person name="Probst A.J."/>
            <person name="Ladd B."/>
            <person name="Jarett J.K."/>
            <person name="Geller-Mcgrath D.E."/>
            <person name="Sieber C.M.K."/>
            <person name="Emerson J.B."/>
            <person name="Anantharaman K."/>
            <person name="Thomas B.C."/>
            <person name="Malmstrom R."/>
            <person name="Stieglmeier M."/>
            <person name="Klingl A."/>
            <person name="Woyke T."/>
            <person name="Ryan C.M."/>
            <person name="Banfield J.F."/>
        </authorList>
    </citation>
    <scope>NUCLEOTIDE SEQUENCE [LARGE SCALE GENOMIC DNA]</scope>
</reference>
<dbReference type="SUPFAM" id="SSF56059">
    <property type="entry name" value="Glutathione synthetase ATP-binding domain-like"/>
    <property type="match status" value="1"/>
</dbReference>
<keyword evidence="1" id="KW-0067">ATP-binding</keyword>
<name>A0A2M6YF67_9BACT</name>
<proteinExistence type="predicted"/>
<dbReference type="PANTHER" id="PTHR21621:SF0">
    <property type="entry name" value="BETA-CITRYLGLUTAMATE SYNTHASE B-RELATED"/>
    <property type="match status" value="1"/>
</dbReference>
<dbReference type="GO" id="GO:0005737">
    <property type="term" value="C:cytoplasm"/>
    <property type="evidence" value="ECO:0007669"/>
    <property type="project" value="TreeGrafter"/>
</dbReference>
<dbReference type="Proteomes" id="UP000231669">
    <property type="component" value="Unassembled WGS sequence"/>
</dbReference>
<organism evidence="3 4">
    <name type="scientific">Candidatus Woesebacteria bacterium CG07_land_8_20_14_0_80_44_9</name>
    <dbReference type="NCBI Taxonomy" id="1975058"/>
    <lineage>
        <taxon>Bacteria</taxon>
        <taxon>Candidatus Woeseibacteriota</taxon>
    </lineage>
</organism>
<evidence type="ECO:0000256" key="1">
    <source>
        <dbReference type="PROSITE-ProRule" id="PRU00409"/>
    </source>
</evidence>
<dbReference type="GO" id="GO:0005524">
    <property type="term" value="F:ATP binding"/>
    <property type="evidence" value="ECO:0007669"/>
    <property type="project" value="UniProtKB-UniRule"/>
</dbReference>
<dbReference type="AlphaFoldDB" id="A0A2M6YF67"/>
<dbReference type="GO" id="GO:0016879">
    <property type="term" value="F:ligase activity, forming carbon-nitrogen bonds"/>
    <property type="evidence" value="ECO:0007669"/>
    <property type="project" value="TreeGrafter"/>
</dbReference>
<accession>A0A2M6YF67</accession>
<feature type="domain" description="ATP-grasp" evidence="2">
    <location>
        <begin position="109"/>
        <end position="298"/>
    </location>
</feature>
<dbReference type="EMBL" id="PEXE01000007">
    <property type="protein sequence ID" value="PIU28803.1"/>
    <property type="molecule type" value="Genomic_DNA"/>
</dbReference>
<dbReference type="PROSITE" id="PS50975">
    <property type="entry name" value="ATP_GRASP"/>
    <property type="match status" value="1"/>
</dbReference>
<protein>
    <recommendedName>
        <fullName evidence="2">ATP-grasp domain-containing protein</fullName>
    </recommendedName>
</protein>
<sequence>MKKILLLIDKIGRKKEVLTLGLQEYLGEKARVYLARFSDVVMEVDGKNIEIKVEERDIREFSLVYFRRAGINYFTLTGTLGVCLKYLDIPFFDSAFAQIGPAGNKLTSQVRLAIAGLPTIPLFFCWRTKVLGNVEYIISKFGLPLIAKKTTSQQGRGVFLVKEKQDFEKILATDPEGEFFFQKYCPAKKEYRLLVLREKVRVWEAKIPTDPKEFRSNVALGAREEFYNLADLPSQMEEVAVKAAKTLNIQIAGVDLLEEKGTGKVWLLEVNRGPGFTYDKNVSSEIKELASFFLEELRKEDE</sequence>
<gene>
    <name evidence="3" type="ORF">COT08_00375</name>
</gene>
<comment type="caution">
    <text evidence="3">The sequence shown here is derived from an EMBL/GenBank/DDBJ whole genome shotgun (WGS) entry which is preliminary data.</text>
</comment>
<dbReference type="InterPro" id="IPR011761">
    <property type="entry name" value="ATP-grasp"/>
</dbReference>
<evidence type="ECO:0000313" key="3">
    <source>
        <dbReference type="EMBL" id="PIU28803.1"/>
    </source>
</evidence>
<keyword evidence="1" id="KW-0547">Nucleotide-binding</keyword>
<dbReference type="Pfam" id="PF08443">
    <property type="entry name" value="RimK"/>
    <property type="match status" value="1"/>
</dbReference>
<dbReference type="GO" id="GO:0046872">
    <property type="term" value="F:metal ion binding"/>
    <property type="evidence" value="ECO:0007669"/>
    <property type="project" value="InterPro"/>
</dbReference>
<dbReference type="PANTHER" id="PTHR21621">
    <property type="entry name" value="RIBOSOMAL PROTEIN S6 MODIFICATION PROTEIN"/>
    <property type="match status" value="1"/>
</dbReference>
<dbReference type="Gene3D" id="3.30.1490.20">
    <property type="entry name" value="ATP-grasp fold, A domain"/>
    <property type="match status" value="1"/>
</dbReference>
<dbReference type="InterPro" id="IPR013651">
    <property type="entry name" value="ATP-grasp_RimK-type"/>
</dbReference>
<evidence type="ECO:0000313" key="4">
    <source>
        <dbReference type="Proteomes" id="UP000231669"/>
    </source>
</evidence>
<evidence type="ECO:0000259" key="2">
    <source>
        <dbReference type="PROSITE" id="PS50975"/>
    </source>
</evidence>
<dbReference type="InterPro" id="IPR013815">
    <property type="entry name" value="ATP_grasp_subdomain_1"/>
</dbReference>